<dbReference type="AlphaFoldDB" id="A0A286U9U7"/>
<comment type="caution">
    <text evidence="1">The sequence shown here is derived from an EMBL/GenBank/DDBJ whole genome shotgun (WGS) entry which is preliminary data.</text>
</comment>
<reference evidence="1 2" key="1">
    <citation type="journal article" date="2017" name="Mol. Ecol.">
        <title>Comparative and population genomic landscape of Phellinus noxius: A hypervariable fungus causing root rot in trees.</title>
        <authorList>
            <person name="Chung C.L."/>
            <person name="Lee T.J."/>
            <person name="Akiba M."/>
            <person name="Lee H.H."/>
            <person name="Kuo T.H."/>
            <person name="Liu D."/>
            <person name="Ke H.M."/>
            <person name="Yokoi T."/>
            <person name="Roa M.B."/>
            <person name="Lu M.J."/>
            <person name="Chang Y.Y."/>
            <person name="Ann P.J."/>
            <person name="Tsai J.N."/>
            <person name="Chen C.Y."/>
            <person name="Tzean S.S."/>
            <person name="Ota Y."/>
            <person name="Hattori T."/>
            <person name="Sahashi N."/>
            <person name="Liou R.F."/>
            <person name="Kikuchi T."/>
            <person name="Tsai I.J."/>
        </authorList>
    </citation>
    <scope>NUCLEOTIDE SEQUENCE [LARGE SCALE GENOMIC DNA]</scope>
    <source>
        <strain evidence="1 2">FFPRI411160</strain>
    </source>
</reference>
<gene>
    <name evidence="1" type="ORF">PNOK_0797000</name>
</gene>
<keyword evidence="2" id="KW-1185">Reference proteome</keyword>
<evidence type="ECO:0000313" key="1">
    <source>
        <dbReference type="EMBL" id="PAV16350.1"/>
    </source>
</evidence>
<evidence type="ECO:0000313" key="2">
    <source>
        <dbReference type="Proteomes" id="UP000217199"/>
    </source>
</evidence>
<accession>A0A286U9U7</accession>
<protein>
    <submittedName>
        <fullName evidence="1">Uncharacterized protein</fullName>
    </submittedName>
</protein>
<organism evidence="1 2">
    <name type="scientific">Pyrrhoderma noxium</name>
    <dbReference type="NCBI Taxonomy" id="2282107"/>
    <lineage>
        <taxon>Eukaryota</taxon>
        <taxon>Fungi</taxon>
        <taxon>Dikarya</taxon>
        <taxon>Basidiomycota</taxon>
        <taxon>Agaricomycotina</taxon>
        <taxon>Agaricomycetes</taxon>
        <taxon>Hymenochaetales</taxon>
        <taxon>Hymenochaetaceae</taxon>
        <taxon>Pyrrhoderma</taxon>
    </lineage>
</organism>
<dbReference type="InParanoid" id="A0A286U9U7"/>
<sequence length="227" mass="25280">MTTILGYDSVGNEYTGSAPTLSLRIREKNQNIFPTVTTHHSYRSSVSSGPSTGGGTFEDVFPDQFGTLLSSGDMAQVRRLSNIHRMGKLHREINSQMSSWESVRKSSSSLEVACSETRHSSPGTEDMGDNYSIQYVGGYEYDATSIGEFTVPGNVGVQAIESIRNVTEETHTTKTHSKREKIKRFFKGLFCLRDPDRHDDPMIKESLSDWDVSIFALPPPVLGDRNY</sequence>
<proteinExistence type="predicted"/>
<dbReference type="EMBL" id="NBII01000008">
    <property type="protein sequence ID" value="PAV16350.1"/>
    <property type="molecule type" value="Genomic_DNA"/>
</dbReference>
<name>A0A286U9U7_9AGAM</name>
<dbReference type="Proteomes" id="UP000217199">
    <property type="component" value="Unassembled WGS sequence"/>
</dbReference>